<dbReference type="InterPro" id="IPR036390">
    <property type="entry name" value="WH_DNA-bd_sf"/>
</dbReference>
<dbReference type="RefSeq" id="WP_108916638.1">
    <property type="nucleotide sequence ID" value="NZ_BGJY01000003.1"/>
</dbReference>
<keyword evidence="2" id="KW-0238">DNA-binding</keyword>
<dbReference type="InterPro" id="IPR036388">
    <property type="entry name" value="WH-like_DNA-bd_sf"/>
</dbReference>
<keyword evidence="6" id="KW-1185">Reference proteome</keyword>
<sequence>MRKLHHPRPEEITVEGILYALADPVRVQIFTRLAASECAQNCSQFLNVLEQAPLAKSTLSQHFRILREAGLIRSERRGVELINSTRCAELAERFGPMVQSIISAYERQKIEAAAESAPRTAIDKDAAPV</sequence>
<dbReference type="Proteomes" id="UP000245137">
    <property type="component" value="Unassembled WGS sequence"/>
</dbReference>
<feature type="domain" description="HTH arsR-type" evidence="4">
    <location>
        <begin position="6"/>
        <end position="105"/>
    </location>
</feature>
<reference evidence="5 6" key="1">
    <citation type="journal article" date="2018" name="Appl. Microbiol. Biotechnol.">
        <title>Co-cultivation of the strictly anaerobic methanogen Methanosarcina barkeri with aerobic methanotrophs in an oxygen-limited membrane bioreactor.</title>
        <authorList>
            <person name="In 't Zandt M.H."/>
            <person name="van den Bosch T.J.M."/>
            <person name="Rijkers R."/>
            <person name="van Kessel M.A.H.J."/>
            <person name="Jetten M.S.M."/>
            <person name="Welte C.U."/>
        </authorList>
    </citation>
    <scope>NUCLEOTIDE SEQUENCE [LARGE SCALE GENOMIC DNA]</scope>
    <source>
        <strain evidence="5 6">DSM 17706</strain>
    </source>
</reference>
<evidence type="ECO:0000313" key="5">
    <source>
        <dbReference type="EMBL" id="PWB94555.1"/>
    </source>
</evidence>
<protein>
    <submittedName>
        <fullName evidence="5">Transcriptional regulator</fullName>
    </submittedName>
</protein>
<dbReference type="InterPro" id="IPR001845">
    <property type="entry name" value="HTH_ArsR_DNA-bd_dom"/>
</dbReference>
<keyword evidence="3" id="KW-0804">Transcription</keyword>
<dbReference type="AlphaFoldDB" id="A0A2U1SSG8"/>
<dbReference type="InterPro" id="IPR011991">
    <property type="entry name" value="ArsR-like_HTH"/>
</dbReference>
<evidence type="ECO:0000259" key="4">
    <source>
        <dbReference type="PROSITE" id="PS50987"/>
    </source>
</evidence>
<dbReference type="CDD" id="cd00090">
    <property type="entry name" value="HTH_ARSR"/>
    <property type="match status" value="1"/>
</dbReference>
<accession>A0A2U1SSG8</accession>
<evidence type="ECO:0000313" key="6">
    <source>
        <dbReference type="Proteomes" id="UP000245137"/>
    </source>
</evidence>
<dbReference type="PANTHER" id="PTHR33154">
    <property type="entry name" value="TRANSCRIPTIONAL REGULATOR, ARSR FAMILY"/>
    <property type="match status" value="1"/>
</dbReference>
<dbReference type="GO" id="GO:0003700">
    <property type="term" value="F:DNA-binding transcription factor activity"/>
    <property type="evidence" value="ECO:0007669"/>
    <property type="project" value="InterPro"/>
</dbReference>
<dbReference type="GO" id="GO:0003677">
    <property type="term" value="F:DNA binding"/>
    <property type="evidence" value="ECO:0007669"/>
    <property type="project" value="UniProtKB-KW"/>
</dbReference>
<dbReference type="InterPro" id="IPR051081">
    <property type="entry name" value="HTH_MetalResp_TranReg"/>
</dbReference>
<dbReference type="SMART" id="SM00418">
    <property type="entry name" value="HTH_ARSR"/>
    <property type="match status" value="1"/>
</dbReference>
<organism evidence="5 6">
    <name type="scientific">Methylosinus sporium</name>
    <dbReference type="NCBI Taxonomy" id="428"/>
    <lineage>
        <taxon>Bacteria</taxon>
        <taxon>Pseudomonadati</taxon>
        <taxon>Pseudomonadota</taxon>
        <taxon>Alphaproteobacteria</taxon>
        <taxon>Hyphomicrobiales</taxon>
        <taxon>Methylocystaceae</taxon>
        <taxon>Methylosinus</taxon>
    </lineage>
</organism>
<gene>
    <name evidence="5" type="ORF">C5689_07425</name>
</gene>
<dbReference type="SUPFAM" id="SSF46785">
    <property type="entry name" value="Winged helix' DNA-binding domain"/>
    <property type="match status" value="1"/>
</dbReference>
<keyword evidence="1" id="KW-0805">Transcription regulation</keyword>
<dbReference type="OrthoDB" id="7192471at2"/>
<evidence type="ECO:0000256" key="1">
    <source>
        <dbReference type="ARBA" id="ARBA00023015"/>
    </source>
</evidence>
<proteinExistence type="predicted"/>
<comment type="caution">
    <text evidence="5">The sequence shown here is derived from an EMBL/GenBank/DDBJ whole genome shotgun (WGS) entry which is preliminary data.</text>
</comment>
<evidence type="ECO:0000256" key="2">
    <source>
        <dbReference type="ARBA" id="ARBA00023125"/>
    </source>
</evidence>
<evidence type="ECO:0000256" key="3">
    <source>
        <dbReference type="ARBA" id="ARBA00023163"/>
    </source>
</evidence>
<dbReference type="PRINTS" id="PR00778">
    <property type="entry name" value="HTHARSR"/>
</dbReference>
<dbReference type="Gene3D" id="1.10.10.10">
    <property type="entry name" value="Winged helix-like DNA-binding domain superfamily/Winged helix DNA-binding domain"/>
    <property type="match status" value="1"/>
</dbReference>
<dbReference type="Pfam" id="PF12840">
    <property type="entry name" value="HTH_20"/>
    <property type="match status" value="1"/>
</dbReference>
<dbReference type="EMBL" id="PUIV01000007">
    <property type="protein sequence ID" value="PWB94555.1"/>
    <property type="molecule type" value="Genomic_DNA"/>
</dbReference>
<name>A0A2U1SSG8_METSR</name>
<dbReference type="PANTHER" id="PTHR33154:SF12">
    <property type="entry name" value="TRANSCRIPTIONAL REGULATORY PROTEIN"/>
    <property type="match status" value="1"/>
</dbReference>
<dbReference type="PROSITE" id="PS50987">
    <property type="entry name" value="HTH_ARSR_2"/>
    <property type="match status" value="1"/>
</dbReference>